<accession>A0ABV9KE50</accession>
<keyword evidence="4" id="KW-1185">Reference proteome</keyword>
<dbReference type="InterPro" id="IPR050557">
    <property type="entry name" value="RTX_toxin/Mannuronan_C5-epim"/>
</dbReference>
<organism evidence="3 4">
    <name type="scientific">Seohaeicola nanhaiensis</name>
    <dbReference type="NCBI Taxonomy" id="1387282"/>
    <lineage>
        <taxon>Bacteria</taxon>
        <taxon>Pseudomonadati</taxon>
        <taxon>Pseudomonadota</taxon>
        <taxon>Alphaproteobacteria</taxon>
        <taxon>Rhodobacterales</taxon>
        <taxon>Roseobacteraceae</taxon>
        <taxon>Seohaeicola</taxon>
    </lineage>
</organism>
<dbReference type="EMBL" id="JBHSGI010000004">
    <property type="protein sequence ID" value="MFC4668263.1"/>
    <property type="molecule type" value="Genomic_DNA"/>
</dbReference>
<proteinExistence type="predicted"/>
<dbReference type="PROSITE" id="PS00330">
    <property type="entry name" value="HEMOLYSIN_CALCIUM"/>
    <property type="match status" value="1"/>
</dbReference>
<dbReference type="InterPro" id="IPR001343">
    <property type="entry name" value="Hemolysn_Ca-bd"/>
</dbReference>
<dbReference type="Proteomes" id="UP001595973">
    <property type="component" value="Unassembled WGS sequence"/>
</dbReference>
<evidence type="ECO:0000256" key="1">
    <source>
        <dbReference type="ARBA" id="ARBA00004613"/>
    </source>
</evidence>
<sequence length="433" mass="45262">MAHLASSYASYETFLRGADAFWSVDLAAMNNSGVTGTAVLSINTEMDGTRYLNISMTAEGLTPSVQHAQHVHGTFDADGNPTDARMPVIADDADRDGFVEVLEGLAAYGDILLPLVDAAKDLPMPDANGQLTFIQSYNLADDSNFMSPVSGNSYTAEDLMPLALREIVIHGQVVGSGFGAGTGGEINGMQDGYVGLLPVAAGEIEGTNFRQALDLLEDQFQIASDTFRLTGGADVLDAGLGNDVVFGYRGTDRLNGGADDDRLYGGGENDVLRGDGGNDQLFGGTGNDRLAGGDGNDTARGGKGADVMLGDAGDDLLFGNLGADTIWGGEGNDRLVGQNGNDFLTGGDGRDILKGGVGWDEFIYTDMREGRDLIRDFEDGIDLINLSALGIGFDDVTVAEAQAGASSMISFGNTHILLQNVTTAMVDSGDFVF</sequence>
<dbReference type="InterPro" id="IPR018511">
    <property type="entry name" value="Hemolysin-typ_Ca-bd_CS"/>
</dbReference>
<name>A0ABV9KE50_9RHOB</name>
<comment type="caution">
    <text evidence="3">The sequence shown here is derived from an EMBL/GenBank/DDBJ whole genome shotgun (WGS) entry which is preliminary data.</text>
</comment>
<protein>
    <submittedName>
        <fullName evidence="3">Calcium-binding protein</fullName>
    </submittedName>
</protein>
<dbReference type="PANTHER" id="PTHR38340">
    <property type="entry name" value="S-LAYER PROTEIN"/>
    <property type="match status" value="1"/>
</dbReference>
<comment type="subcellular location">
    <subcellularLocation>
        <location evidence="1">Secreted</location>
    </subcellularLocation>
</comment>
<keyword evidence="2" id="KW-0964">Secreted</keyword>
<dbReference type="PRINTS" id="PR00313">
    <property type="entry name" value="CABNDNGRPT"/>
</dbReference>
<dbReference type="RefSeq" id="WP_380716536.1">
    <property type="nucleotide sequence ID" value="NZ_JBHSGI010000004.1"/>
</dbReference>
<gene>
    <name evidence="3" type="ORF">ACFO5X_06830</name>
</gene>
<evidence type="ECO:0000313" key="3">
    <source>
        <dbReference type="EMBL" id="MFC4668263.1"/>
    </source>
</evidence>
<dbReference type="Pfam" id="PF00353">
    <property type="entry name" value="HemolysinCabind"/>
    <property type="match status" value="3"/>
</dbReference>
<evidence type="ECO:0000313" key="4">
    <source>
        <dbReference type="Proteomes" id="UP001595973"/>
    </source>
</evidence>
<reference evidence="4" key="1">
    <citation type="journal article" date="2019" name="Int. J. Syst. Evol. Microbiol.">
        <title>The Global Catalogue of Microorganisms (GCM) 10K type strain sequencing project: providing services to taxonomists for standard genome sequencing and annotation.</title>
        <authorList>
            <consortium name="The Broad Institute Genomics Platform"/>
            <consortium name="The Broad Institute Genome Sequencing Center for Infectious Disease"/>
            <person name="Wu L."/>
            <person name="Ma J."/>
        </authorList>
    </citation>
    <scope>NUCLEOTIDE SEQUENCE [LARGE SCALE GENOMIC DNA]</scope>
    <source>
        <strain evidence="4">CGMCC 4.7283</strain>
    </source>
</reference>
<dbReference type="Gene3D" id="2.150.10.10">
    <property type="entry name" value="Serralysin-like metalloprotease, C-terminal"/>
    <property type="match status" value="2"/>
</dbReference>
<dbReference type="InterPro" id="IPR011049">
    <property type="entry name" value="Serralysin-like_metalloprot_C"/>
</dbReference>
<evidence type="ECO:0000256" key="2">
    <source>
        <dbReference type="ARBA" id="ARBA00022525"/>
    </source>
</evidence>
<dbReference type="PANTHER" id="PTHR38340:SF1">
    <property type="entry name" value="S-LAYER PROTEIN"/>
    <property type="match status" value="1"/>
</dbReference>
<dbReference type="SUPFAM" id="SSF51120">
    <property type="entry name" value="beta-Roll"/>
    <property type="match status" value="2"/>
</dbReference>